<dbReference type="AlphaFoldDB" id="A0A2M6YR81"/>
<sequence length="357" mass="40053">MSRQSLKGKGGLSRAGKNMVAINESPHIGLDLSKYVEWERRTKSPDEIAWDIAYFSREARKAPFAQRINAIVIGLDKFGELVKPESNLATDLATSEVFEWAKQTVPVISFSTDTNSTEDILNKMLPLVDFNPQSIMVWLSPKGEIYQEARINVYQTIEVNGQKYLFFWSMPSSNTDEECLTFYKNLLNYAAEEVSIAKDTEALRISPLPVQIPPGETLTDFLDKQIPLPEIWEEIASRKIIKDTITEFAAVRGLVLSEYDRIISRKTEYENLLVGARLEMAVKEMLNIELRSGAHGSLNQNALSELGTNHLLTTGRLFSEGANLSTRESVHCGACGEYAKGQKFAPGFKCTKRSQND</sequence>
<comment type="caution">
    <text evidence="1">The sequence shown here is derived from an EMBL/GenBank/DDBJ whole genome shotgun (WGS) entry which is preliminary data.</text>
</comment>
<gene>
    <name evidence="1" type="ORF">COT03_02095</name>
</gene>
<name>A0A2M6YR81_9BACT</name>
<evidence type="ECO:0000313" key="2">
    <source>
        <dbReference type="Proteomes" id="UP000229502"/>
    </source>
</evidence>
<organism evidence="1 2">
    <name type="scientific">Candidatus Shapirobacteria bacterium CG07_land_8_20_14_0_80_39_18</name>
    <dbReference type="NCBI Taxonomy" id="1974882"/>
    <lineage>
        <taxon>Bacteria</taxon>
        <taxon>Candidatus Shapironibacteriota</taxon>
    </lineage>
</organism>
<protein>
    <submittedName>
        <fullName evidence="1">Uncharacterized protein</fullName>
    </submittedName>
</protein>
<dbReference type="EMBL" id="PEWZ01000102">
    <property type="protein sequence ID" value="PIU34616.1"/>
    <property type="molecule type" value="Genomic_DNA"/>
</dbReference>
<reference evidence="2" key="1">
    <citation type="submission" date="2017-09" db="EMBL/GenBank/DDBJ databases">
        <title>Depth-based differentiation of microbial function through sediment-hosted aquifers and enrichment of novel symbionts in the deep terrestrial subsurface.</title>
        <authorList>
            <person name="Probst A.J."/>
            <person name="Ladd B."/>
            <person name="Jarett J.K."/>
            <person name="Geller-Mcgrath D.E."/>
            <person name="Sieber C.M.K."/>
            <person name="Emerson J.B."/>
            <person name="Anantharaman K."/>
            <person name="Thomas B.C."/>
            <person name="Malmstrom R."/>
            <person name="Stieglmeier M."/>
            <person name="Klingl A."/>
            <person name="Woyke T."/>
            <person name="Ryan C.M."/>
            <person name="Banfield J.F."/>
        </authorList>
    </citation>
    <scope>NUCLEOTIDE SEQUENCE [LARGE SCALE GENOMIC DNA]</scope>
</reference>
<proteinExistence type="predicted"/>
<dbReference type="Proteomes" id="UP000229502">
    <property type="component" value="Unassembled WGS sequence"/>
</dbReference>
<accession>A0A2M6YR81</accession>
<evidence type="ECO:0000313" key="1">
    <source>
        <dbReference type="EMBL" id="PIU34616.1"/>
    </source>
</evidence>